<dbReference type="Pfam" id="PF00378">
    <property type="entry name" value="ECH_1"/>
    <property type="match status" value="1"/>
</dbReference>
<proteinExistence type="inferred from homology"/>
<comment type="caution">
    <text evidence="2">The sequence shown here is derived from an EMBL/GenBank/DDBJ whole genome shotgun (WGS) entry which is preliminary data.</text>
</comment>
<protein>
    <submittedName>
        <fullName evidence="2">Enoyl-CoA hydratase/isomerase family protein</fullName>
    </submittedName>
</protein>
<dbReference type="SUPFAM" id="SSF52096">
    <property type="entry name" value="ClpP/crotonase"/>
    <property type="match status" value="1"/>
</dbReference>
<dbReference type="Proteomes" id="UP001595699">
    <property type="component" value="Unassembled WGS sequence"/>
</dbReference>
<evidence type="ECO:0000313" key="3">
    <source>
        <dbReference type="Proteomes" id="UP001595699"/>
    </source>
</evidence>
<keyword evidence="3" id="KW-1185">Reference proteome</keyword>
<gene>
    <name evidence="2" type="ORF">ACFOUW_21255</name>
</gene>
<accession>A0ABV7YI50</accession>
<name>A0ABV7YI50_9ACTN</name>
<dbReference type="InterPro" id="IPR014748">
    <property type="entry name" value="Enoyl-CoA_hydra_C"/>
</dbReference>
<reference evidence="3" key="1">
    <citation type="journal article" date="2019" name="Int. J. Syst. Evol. Microbiol.">
        <title>The Global Catalogue of Microorganisms (GCM) 10K type strain sequencing project: providing services to taxonomists for standard genome sequencing and annotation.</title>
        <authorList>
            <consortium name="The Broad Institute Genomics Platform"/>
            <consortium name="The Broad Institute Genome Sequencing Center for Infectious Disease"/>
            <person name="Wu L."/>
            <person name="Ma J."/>
        </authorList>
    </citation>
    <scope>NUCLEOTIDE SEQUENCE [LARGE SCALE GENOMIC DNA]</scope>
    <source>
        <strain evidence="3">CGMCC 4.7241</strain>
    </source>
</reference>
<dbReference type="RefSeq" id="WP_205117742.1">
    <property type="nucleotide sequence ID" value="NZ_JAFBCM010000001.1"/>
</dbReference>
<dbReference type="Gene3D" id="3.90.226.10">
    <property type="entry name" value="2-enoyl-CoA Hydratase, Chain A, domain 1"/>
    <property type="match status" value="1"/>
</dbReference>
<dbReference type="EMBL" id="JBHRZH010000018">
    <property type="protein sequence ID" value="MFC3763380.1"/>
    <property type="molecule type" value="Genomic_DNA"/>
</dbReference>
<dbReference type="Gene3D" id="1.10.12.10">
    <property type="entry name" value="Lyase 2-enoyl-coa Hydratase, Chain A, domain 2"/>
    <property type="match status" value="1"/>
</dbReference>
<organism evidence="2 3">
    <name type="scientific">Tenggerimyces flavus</name>
    <dbReference type="NCBI Taxonomy" id="1708749"/>
    <lineage>
        <taxon>Bacteria</taxon>
        <taxon>Bacillati</taxon>
        <taxon>Actinomycetota</taxon>
        <taxon>Actinomycetes</taxon>
        <taxon>Propionibacteriales</taxon>
        <taxon>Nocardioidaceae</taxon>
        <taxon>Tenggerimyces</taxon>
    </lineage>
</organism>
<sequence length="262" mass="27300">MSPVTYEVKDQVATITLNRPEARNAMDLFLKEALRDAIRDAATDEGVRCVVLTGNGPAFCVGQDLREHAAALQDKAPEELWGTVPAHYNPIAQGLATMPKPVIAAVNGIAAGAGASMAFACDFRLLADTAGFNLAFAGVGLSCDTGSSWTLPRLIGHARAIELLLRPRTVSAEEALTLGLATEVVPAAGLAQAAASLARTLAAGPTAAYAAIRLSLAYSANHSLDESLAFEADMMRATGSTDDHRNSVAAFVAKQQPTFTGH</sequence>
<dbReference type="PANTHER" id="PTHR43802">
    <property type="entry name" value="ENOYL-COA HYDRATASE"/>
    <property type="match status" value="1"/>
</dbReference>
<dbReference type="InterPro" id="IPR029045">
    <property type="entry name" value="ClpP/crotonase-like_dom_sf"/>
</dbReference>
<evidence type="ECO:0000313" key="2">
    <source>
        <dbReference type="EMBL" id="MFC3763380.1"/>
    </source>
</evidence>
<dbReference type="InterPro" id="IPR001753">
    <property type="entry name" value="Enoyl-CoA_hydra/iso"/>
</dbReference>
<dbReference type="PANTHER" id="PTHR43802:SF1">
    <property type="entry name" value="IP11341P-RELATED"/>
    <property type="match status" value="1"/>
</dbReference>
<comment type="similarity">
    <text evidence="1">Belongs to the enoyl-CoA hydratase/isomerase family.</text>
</comment>
<evidence type="ECO:0000256" key="1">
    <source>
        <dbReference type="ARBA" id="ARBA00005254"/>
    </source>
</evidence>
<dbReference type="CDD" id="cd06558">
    <property type="entry name" value="crotonase-like"/>
    <property type="match status" value="1"/>
</dbReference>